<comment type="caution">
    <text evidence="2">The sequence shown here is derived from an EMBL/GenBank/DDBJ whole genome shotgun (WGS) entry which is preliminary data.</text>
</comment>
<keyword evidence="3" id="KW-1185">Reference proteome</keyword>
<dbReference type="AlphaFoldDB" id="A0A2P2DYD5"/>
<dbReference type="EMBL" id="BFBB01000003">
    <property type="protein sequence ID" value="GBF49641.1"/>
    <property type="molecule type" value="Genomic_DNA"/>
</dbReference>
<evidence type="ECO:0000313" key="2">
    <source>
        <dbReference type="EMBL" id="GBF49641.1"/>
    </source>
</evidence>
<evidence type="ECO:0000313" key="3">
    <source>
        <dbReference type="Proteomes" id="UP000245133"/>
    </source>
</evidence>
<dbReference type="OrthoDB" id="327732at2"/>
<reference evidence="2 3" key="1">
    <citation type="submission" date="2018-02" db="EMBL/GenBank/DDBJ databases">
        <title>Novel Leptospira species isolated from soil and water in Japan.</title>
        <authorList>
            <person name="Nakao R."/>
            <person name="Masuzawa T."/>
        </authorList>
    </citation>
    <scope>NUCLEOTIDE SEQUENCE [LARGE SCALE GENOMIC DNA]</scope>
    <source>
        <strain evidence="2 3">YH101</strain>
    </source>
</reference>
<name>A0A2P2DYD5_9LEPT</name>
<proteinExistence type="predicted"/>
<evidence type="ECO:0008006" key="4">
    <source>
        <dbReference type="Google" id="ProtNLM"/>
    </source>
</evidence>
<evidence type="ECO:0000256" key="1">
    <source>
        <dbReference type="SAM" id="MobiDB-lite"/>
    </source>
</evidence>
<dbReference type="RefSeq" id="WP_108974699.1">
    <property type="nucleotide sequence ID" value="NZ_BFBB01000003.1"/>
</dbReference>
<feature type="region of interest" description="Disordered" evidence="1">
    <location>
        <begin position="180"/>
        <end position="201"/>
    </location>
</feature>
<gene>
    <name evidence="2" type="ORF">LPTSP4_11570</name>
</gene>
<accession>A0A2P2DYD5</accession>
<sequence>MAKNDSKQEPLTERILGIYDDTQFTRPASSPSKNLMKVLTRNPYEAFVLWKIDPKYFNQIQSDFGKPPESEIQMKLLLEYVDSEGKQESTWFEIPPLSKHYYCKFSSPKFKIRAKLFANRGADLRLALETGNQDLPPSSESNQLDEQWVHPVWRERGFAKQSKSGSWFYSESWQENESHPTFLWGPPEIGNSPSSHRSESV</sequence>
<organism evidence="2 3">
    <name type="scientific">Leptospira ryugenii</name>
    <dbReference type="NCBI Taxonomy" id="1917863"/>
    <lineage>
        <taxon>Bacteria</taxon>
        <taxon>Pseudomonadati</taxon>
        <taxon>Spirochaetota</taxon>
        <taxon>Spirochaetia</taxon>
        <taxon>Leptospirales</taxon>
        <taxon>Leptospiraceae</taxon>
        <taxon>Leptospira</taxon>
    </lineage>
</organism>
<protein>
    <recommendedName>
        <fullName evidence="4">DUF4912 domain-containing protein</fullName>
    </recommendedName>
</protein>
<dbReference type="Proteomes" id="UP000245133">
    <property type="component" value="Unassembled WGS sequence"/>
</dbReference>